<dbReference type="GO" id="GO:0001682">
    <property type="term" value="P:tRNA 5'-leader removal"/>
    <property type="evidence" value="ECO:0007669"/>
    <property type="project" value="InterPro"/>
</dbReference>
<accession>A0A0A9VVU6</accession>
<dbReference type="GO" id="GO:0000447">
    <property type="term" value="P:endonucleolytic cleavage in ITS1 to separate SSU-rRNA from 5.8S rRNA and LSU-rRNA from tricistronic rRNA transcript (SSU-rRNA, 5.8S rRNA, LSU-rRNA)"/>
    <property type="evidence" value="ECO:0007669"/>
    <property type="project" value="TreeGrafter"/>
</dbReference>
<dbReference type="PANTHER" id="PTHR15396:SF1">
    <property type="entry name" value="RIBONUCLEASE P PROTEIN SUBUNIT P40"/>
    <property type="match status" value="1"/>
</dbReference>
<gene>
    <name evidence="1" type="primary">RPP40</name>
    <name evidence="1" type="ORF">CM83_20592</name>
</gene>
<dbReference type="EMBL" id="GBHO01045266">
    <property type="protein sequence ID" value="JAF98337.1"/>
    <property type="molecule type" value="Transcribed_RNA"/>
</dbReference>
<protein>
    <submittedName>
        <fullName evidence="1">Ribonuclease P protein subunit p40</fullName>
    </submittedName>
</protein>
<evidence type="ECO:0000313" key="2">
    <source>
        <dbReference type="EMBL" id="JAG65452.1"/>
    </source>
</evidence>
<dbReference type="Pfam" id="PF08584">
    <property type="entry name" value="Ribonuc_P_40"/>
    <property type="match status" value="1"/>
</dbReference>
<evidence type="ECO:0000313" key="1">
    <source>
        <dbReference type="EMBL" id="JAF98337.1"/>
    </source>
</evidence>
<dbReference type="GO" id="GO:0000172">
    <property type="term" value="C:ribonuclease MRP complex"/>
    <property type="evidence" value="ECO:0007669"/>
    <property type="project" value="TreeGrafter"/>
</dbReference>
<dbReference type="GO" id="GO:0000171">
    <property type="term" value="F:ribonuclease MRP activity"/>
    <property type="evidence" value="ECO:0007669"/>
    <property type="project" value="TreeGrafter"/>
</dbReference>
<dbReference type="EMBL" id="GBRD01000369">
    <property type="protein sequence ID" value="JAG65452.1"/>
    <property type="molecule type" value="Transcribed_RNA"/>
</dbReference>
<organism evidence="1">
    <name type="scientific">Lygus hesperus</name>
    <name type="common">Western plant bug</name>
    <dbReference type="NCBI Taxonomy" id="30085"/>
    <lineage>
        <taxon>Eukaryota</taxon>
        <taxon>Metazoa</taxon>
        <taxon>Ecdysozoa</taxon>
        <taxon>Arthropoda</taxon>
        <taxon>Hexapoda</taxon>
        <taxon>Insecta</taxon>
        <taxon>Pterygota</taxon>
        <taxon>Neoptera</taxon>
        <taxon>Paraneoptera</taxon>
        <taxon>Hemiptera</taxon>
        <taxon>Heteroptera</taxon>
        <taxon>Panheteroptera</taxon>
        <taxon>Cimicomorpha</taxon>
        <taxon>Miridae</taxon>
        <taxon>Mirini</taxon>
        <taxon>Lygus</taxon>
    </lineage>
</organism>
<name>A0A0A9VVU6_LYGHE</name>
<proteinExistence type="predicted"/>
<dbReference type="GO" id="GO:0030681">
    <property type="term" value="C:multimeric ribonuclease P complex"/>
    <property type="evidence" value="ECO:0007669"/>
    <property type="project" value="TreeGrafter"/>
</dbReference>
<sequence length="356" mass="40484">MENPNVSKFKPHPVRVKFCEARMDCPVIRDTIRSHPFNHSVWLLFADTLAVPPDIREVLNVDTTYYKVVNLPLFRLVEKNFIEAFVKTGETTCLTIGTHLDCEHVFAVTPDGHLILSITRTQFLDLGIEQSPAVTIIKQKTDNKFHIRINLKENCFVPGKKNYERILSRLQLSNLKATFVCCWEPLDENTCPSSLALYFHKICRVGVSECNLQFDYRVDYNVSVPQSSTPHAEVFEWLALQSLGFNQDCGKAELEYLSSFTGPEYSKKVGPCCVLSWTGLITSSKLLTLFDRIKKYADSRSTIPIIGMQVIGFEDAPVSWRSDVHHYLTNGDNNHALAIFGNRKVLHCINYVAPYS</sequence>
<dbReference type="AlphaFoldDB" id="A0A0A9VVU6"/>
<reference evidence="1" key="2">
    <citation type="submission" date="2014-07" db="EMBL/GenBank/DDBJ databases">
        <authorList>
            <person name="Hull J."/>
        </authorList>
    </citation>
    <scope>NUCLEOTIDE SEQUENCE</scope>
</reference>
<reference evidence="2" key="3">
    <citation type="submission" date="2014-09" db="EMBL/GenBank/DDBJ databases">
        <authorList>
            <person name="Magalhaes I.L.F."/>
            <person name="Oliveira U."/>
            <person name="Santos F.R."/>
            <person name="Vidigal T.H.D.A."/>
            <person name="Brescovit A.D."/>
            <person name="Santos A.J."/>
        </authorList>
    </citation>
    <scope>NUCLEOTIDE SEQUENCE</scope>
</reference>
<reference evidence="1" key="1">
    <citation type="journal article" date="2014" name="PLoS ONE">
        <title>Transcriptome-Based Identification of ABC Transporters in the Western Tarnished Plant Bug Lygus hesperus.</title>
        <authorList>
            <person name="Hull J.J."/>
            <person name="Chaney K."/>
            <person name="Geib S.M."/>
            <person name="Fabrick J.A."/>
            <person name="Brent C.S."/>
            <person name="Walsh D."/>
            <person name="Lavine L.C."/>
        </authorList>
    </citation>
    <scope>NUCLEOTIDE SEQUENCE</scope>
</reference>
<dbReference type="PANTHER" id="PTHR15396">
    <property type="entry name" value="RIBONUCLEASE P PROTEIN SUBUNIT P40"/>
    <property type="match status" value="1"/>
</dbReference>
<dbReference type="GO" id="GO:0004526">
    <property type="term" value="F:ribonuclease P activity"/>
    <property type="evidence" value="ECO:0007669"/>
    <property type="project" value="TreeGrafter"/>
</dbReference>
<dbReference type="InterPro" id="IPR013893">
    <property type="entry name" value="RNase_P_Rpp40"/>
</dbReference>